<feature type="domain" description="Glyoxalase/fosfomycin resistance/dioxygenase" evidence="1">
    <location>
        <begin position="5"/>
        <end position="151"/>
    </location>
</feature>
<dbReference type="PANTHER" id="PTHR39175:SF1">
    <property type="entry name" value="FAMILY PROTEIN, PUTATIVE (AFU_ORTHOLOGUE AFUA_3G15060)-RELATED"/>
    <property type="match status" value="1"/>
</dbReference>
<dbReference type="InterPro" id="IPR029068">
    <property type="entry name" value="Glyas_Bleomycin-R_OHBP_Dase"/>
</dbReference>
<dbReference type="HOGENOM" id="CLU_154001_0_0_1"/>
<accession>B0XZK1</accession>
<keyword evidence="3" id="KW-1185">Reference proteome</keyword>
<dbReference type="EMBL" id="DS499596">
    <property type="protein sequence ID" value="EDP52251.1"/>
    <property type="molecule type" value="Genomic_DNA"/>
</dbReference>
<dbReference type="Proteomes" id="UP000001699">
    <property type="component" value="Unassembled WGS sequence"/>
</dbReference>
<dbReference type="SUPFAM" id="SSF54593">
    <property type="entry name" value="Glyoxalase/Bleomycin resistance protein/Dihydroxybiphenyl dioxygenase"/>
    <property type="match status" value="1"/>
</dbReference>
<name>B0XZK1_ASPFC</name>
<dbReference type="OrthoDB" id="3340372at2759"/>
<protein>
    <submittedName>
        <fullName evidence="2">Glyoxalase family protein, putative</fullName>
    </submittedName>
</protein>
<evidence type="ECO:0000259" key="1">
    <source>
        <dbReference type="Pfam" id="PF00903"/>
    </source>
</evidence>
<reference evidence="2 3" key="1">
    <citation type="journal article" date="2008" name="PLoS Genet.">
        <title>Genomic islands in the pathogenic filamentous fungus Aspergillus fumigatus.</title>
        <authorList>
            <person name="Fedorova N.D."/>
            <person name="Khaldi N."/>
            <person name="Joardar V.S."/>
            <person name="Maiti R."/>
            <person name="Amedeo P."/>
            <person name="Anderson M.J."/>
            <person name="Crabtree J."/>
            <person name="Silva J.C."/>
            <person name="Badger J.H."/>
            <person name="Albarraq A."/>
            <person name="Angiuoli S."/>
            <person name="Bussey H."/>
            <person name="Bowyer P."/>
            <person name="Cotty P.J."/>
            <person name="Dyer P.S."/>
            <person name="Egan A."/>
            <person name="Galens K."/>
            <person name="Fraser-Liggett C.M."/>
            <person name="Haas B.J."/>
            <person name="Inman J.M."/>
            <person name="Kent R."/>
            <person name="Lemieux S."/>
            <person name="Malavazi I."/>
            <person name="Orvis J."/>
            <person name="Roemer T."/>
            <person name="Ronning C.M."/>
            <person name="Sundaram J.P."/>
            <person name="Sutton G."/>
            <person name="Turner G."/>
            <person name="Venter J.C."/>
            <person name="White O.R."/>
            <person name="Whitty B.R."/>
            <person name="Youngman P."/>
            <person name="Wolfe K.H."/>
            <person name="Goldman G.H."/>
            <person name="Wortman J.R."/>
            <person name="Jiang B."/>
            <person name="Denning D.W."/>
            <person name="Nierman W.C."/>
        </authorList>
    </citation>
    <scope>NUCLEOTIDE SEQUENCE [LARGE SCALE GENOMIC DNA]</scope>
    <source>
        <strain evidence="3">CBS 144.89 / FGSC A1163 / CEA10</strain>
    </source>
</reference>
<dbReference type="Gene3D" id="3.10.180.10">
    <property type="entry name" value="2,3-Dihydroxybiphenyl 1,2-Dioxygenase, domain 1"/>
    <property type="match status" value="1"/>
</dbReference>
<dbReference type="InterPro" id="IPR004360">
    <property type="entry name" value="Glyas_Fos-R_dOase_dom"/>
</dbReference>
<sequence>MITGISHINLLVPPGTLNDAYTFYVDTLGLTAAPVPQLQKETTAWFNITPDGKQQIHIAFGQNEPDSPRHPCLRVGSLDDLQKLQQRIYDHHLRGGSAAPLQADPPGDCSGEDQPVRVGEAITDHKNVGEKGVEYPTRFFARDYAGNRLEFSL</sequence>
<dbReference type="PANTHER" id="PTHR39175">
    <property type="entry name" value="FAMILY PROTEIN, PUTATIVE (AFU_ORTHOLOGUE AFUA_3G15060)-RELATED"/>
    <property type="match status" value="1"/>
</dbReference>
<dbReference type="AlphaFoldDB" id="B0XZK1"/>
<evidence type="ECO:0000313" key="2">
    <source>
        <dbReference type="EMBL" id="EDP52251.1"/>
    </source>
</evidence>
<gene>
    <name evidence="2" type="ORF">AFUB_034150</name>
</gene>
<dbReference type="PhylomeDB" id="B0XZK1"/>
<dbReference type="Pfam" id="PF00903">
    <property type="entry name" value="Glyoxalase"/>
    <property type="match status" value="1"/>
</dbReference>
<organism evidence="2 3">
    <name type="scientific">Aspergillus fumigatus (strain CBS 144.89 / FGSC A1163 / CEA10)</name>
    <name type="common">Neosartorya fumigata</name>
    <dbReference type="NCBI Taxonomy" id="451804"/>
    <lineage>
        <taxon>Eukaryota</taxon>
        <taxon>Fungi</taxon>
        <taxon>Dikarya</taxon>
        <taxon>Ascomycota</taxon>
        <taxon>Pezizomycotina</taxon>
        <taxon>Eurotiomycetes</taxon>
        <taxon>Eurotiomycetidae</taxon>
        <taxon>Eurotiales</taxon>
        <taxon>Aspergillaceae</taxon>
        <taxon>Aspergillus</taxon>
        <taxon>Aspergillus subgen. Fumigati</taxon>
    </lineage>
</organism>
<proteinExistence type="predicted"/>
<dbReference type="VEuPathDB" id="FungiDB:AFUB_034150"/>
<evidence type="ECO:0000313" key="3">
    <source>
        <dbReference type="Proteomes" id="UP000001699"/>
    </source>
</evidence>